<feature type="transmembrane region" description="Helical" evidence="1">
    <location>
        <begin position="171"/>
        <end position="194"/>
    </location>
</feature>
<proteinExistence type="predicted"/>
<dbReference type="InterPro" id="IPR045339">
    <property type="entry name" value="DUF6534"/>
</dbReference>
<organism evidence="3 4">
    <name type="scientific">Obba rivulosa</name>
    <dbReference type="NCBI Taxonomy" id="1052685"/>
    <lineage>
        <taxon>Eukaryota</taxon>
        <taxon>Fungi</taxon>
        <taxon>Dikarya</taxon>
        <taxon>Basidiomycota</taxon>
        <taxon>Agaricomycotina</taxon>
        <taxon>Agaricomycetes</taxon>
        <taxon>Polyporales</taxon>
        <taxon>Gelatoporiaceae</taxon>
        <taxon>Obba</taxon>
    </lineage>
</organism>
<dbReference type="OrthoDB" id="2791454at2759"/>
<name>A0A8E2J7Q2_9APHY</name>
<sequence length="318" mass="35181">MASITTTAGTLGATLIGVLFSAILYGVTSLHTFSYFKLNRTDPAYMKLAILTLWTLCTVHQAFVMHILYTYAVLDFGHLENLEIWSLVAQIPVTGLIRLIVKCLFCLQVWRLSGKKWYLMPTLAGIFLSTGEQGTITLRYAHQARRIASSIVFFKKGLTFDNFLSVARASWLLYVSFGCDAVSDILLSTTLVILLRNRRTGFRSTDSVIRSLSIYSVCIAVLTSFFSISCVIVYVTMPNTLAFMAIYFNLPGLLTNALLAGLNARVHLRQAVHSRGEIISIPIAIAHSLGAMVPRSASEAFQVVYHGDKSCQLPMDES</sequence>
<keyword evidence="1" id="KW-0812">Transmembrane</keyword>
<feature type="transmembrane region" description="Helical" evidence="1">
    <location>
        <begin position="12"/>
        <end position="36"/>
    </location>
</feature>
<protein>
    <recommendedName>
        <fullName evidence="2">DUF6534 domain-containing protein</fullName>
    </recommendedName>
</protein>
<reference evidence="3 4" key="1">
    <citation type="submission" date="2016-07" db="EMBL/GenBank/DDBJ databases">
        <title>Draft genome of the white-rot fungus Obba rivulosa 3A-2.</title>
        <authorList>
            <consortium name="DOE Joint Genome Institute"/>
            <person name="Miettinen O."/>
            <person name="Riley R."/>
            <person name="Acob R."/>
            <person name="Barry K."/>
            <person name="Cullen D."/>
            <person name="De Vries R."/>
            <person name="Hainaut M."/>
            <person name="Hatakka A."/>
            <person name="Henrissat B."/>
            <person name="Hilden K."/>
            <person name="Kuo R."/>
            <person name="Labutti K."/>
            <person name="Lipzen A."/>
            <person name="Makela M.R."/>
            <person name="Sandor L."/>
            <person name="Spatafora J.W."/>
            <person name="Grigoriev I.V."/>
            <person name="Hibbett D.S."/>
        </authorList>
    </citation>
    <scope>NUCLEOTIDE SEQUENCE [LARGE SCALE GENOMIC DNA]</scope>
    <source>
        <strain evidence="3 4">3A-2</strain>
    </source>
</reference>
<feature type="transmembrane region" description="Helical" evidence="1">
    <location>
        <begin position="48"/>
        <end position="72"/>
    </location>
</feature>
<evidence type="ECO:0000313" key="3">
    <source>
        <dbReference type="EMBL" id="OCH95407.1"/>
    </source>
</evidence>
<dbReference type="EMBL" id="KV722336">
    <property type="protein sequence ID" value="OCH95407.1"/>
    <property type="molecule type" value="Genomic_DNA"/>
</dbReference>
<gene>
    <name evidence="3" type="ORF">OBBRIDRAFT_822888</name>
</gene>
<accession>A0A8E2J7Q2</accession>
<keyword evidence="4" id="KW-1185">Reference proteome</keyword>
<dbReference type="PANTHER" id="PTHR40465">
    <property type="entry name" value="CHROMOSOME 1, WHOLE GENOME SHOTGUN SEQUENCE"/>
    <property type="match status" value="1"/>
</dbReference>
<dbReference type="AlphaFoldDB" id="A0A8E2J7Q2"/>
<feature type="domain" description="DUF6534" evidence="2">
    <location>
        <begin position="181"/>
        <end position="266"/>
    </location>
</feature>
<evidence type="ECO:0000313" key="4">
    <source>
        <dbReference type="Proteomes" id="UP000250043"/>
    </source>
</evidence>
<dbReference type="Pfam" id="PF20152">
    <property type="entry name" value="DUF6534"/>
    <property type="match status" value="1"/>
</dbReference>
<keyword evidence="1" id="KW-1133">Transmembrane helix</keyword>
<dbReference type="Proteomes" id="UP000250043">
    <property type="component" value="Unassembled WGS sequence"/>
</dbReference>
<feature type="transmembrane region" description="Helical" evidence="1">
    <location>
        <begin position="241"/>
        <end position="262"/>
    </location>
</feature>
<keyword evidence="1" id="KW-0472">Membrane</keyword>
<evidence type="ECO:0000259" key="2">
    <source>
        <dbReference type="Pfam" id="PF20152"/>
    </source>
</evidence>
<evidence type="ECO:0000256" key="1">
    <source>
        <dbReference type="SAM" id="Phobius"/>
    </source>
</evidence>
<feature type="transmembrane region" description="Helical" evidence="1">
    <location>
        <begin position="214"/>
        <end position="235"/>
    </location>
</feature>
<dbReference type="PANTHER" id="PTHR40465:SF1">
    <property type="entry name" value="DUF6534 DOMAIN-CONTAINING PROTEIN"/>
    <property type="match status" value="1"/>
</dbReference>